<keyword evidence="2" id="KW-0378">Hydrolase</keyword>
<dbReference type="InterPro" id="IPR003615">
    <property type="entry name" value="HNH_nuc"/>
</dbReference>
<name>A0ABZ0HSH4_9HYPH</name>
<dbReference type="GO" id="GO:0016787">
    <property type="term" value="F:hydrolase activity"/>
    <property type="evidence" value="ECO:0007669"/>
    <property type="project" value="UniProtKB-KW"/>
</dbReference>
<gene>
    <name evidence="2" type="ORF">RZS28_00070</name>
</gene>
<keyword evidence="3" id="KW-1185">Reference proteome</keyword>
<reference evidence="2 3" key="1">
    <citation type="submission" date="2023-10" db="EMBL/GenBank/DDBJ databases">
        <title>Novel methanotroph of the genus Methylocapsa from a subarctic wetland.</title>
        <authorList>
            <person name="Belova S.E."/>
            <person name="Oshkin I.Y."/>
            <person name="Miroshnikov K."/>
            <person name="Dedysh S.N."/>
        </authorList>
    </citation>
    <scope>NUCLEOTIDE SEQUENCE [LARGE SCALE GENOMIC DNA]</scope>
    <source>
        <strain evidence="2 3">RX1</strain>
    </source>
</reference>
<dbReference type="EMBL" id="CP136862">
    <property type="protein sequence ID" value="WOJ89750.1"/>
    <property type="molecule type" value="Genomic_DNA"/>
</dbReference>
<evidence type="ECO:0000313" key="3">
    <source>
        <dbReference type="Proteomes" id="UP001626536"/>
    </source>
</evidence>
<dbReference type="EC" id="3.1.-.-" evidence="2"/>
<accession>A0ABZ0HSH4</accession>
<dbReference type="RefSeq" id="WP_407339196.1">
    <property type="nucleotide sequence ID" value="NZ_CP136862.1"/>
</dbReference>
<protein>
    <submittedName>
        <fullName evidence="2">HNH endonuclease signature motif containing protein</fullName>
        <ecNumber evidence="2">3.1.-.-</ecNumber>
    </submittedName>
</protein>
<keyword evidence="2" id="KW-0255">Endonuclease</keyword>
<proteinExistence type="predicted"/>
<dbReference type="Proteomes" id="UP001626536">
    <property type="component" value="Chromosome"/>
</dbReference>
<keyword evidence="2" id="KW-0540">Nuclease</keyword>
<sequence>MLVVYWRSGEEKGYSDLLPSYWFETDGVSPFLRHDVQGPKDWRSQARCSLNVRGNEAYLDYAGEHARYNERTGFDLGTLKLIFTDPSRKCIREVQWRELKDGAEFETRDVECYERSMPVEELGAFSPLNLEDGRKRIEQMVTLRQGQPAFRYALMNAYERRCAITGCTIEEVLEAAHISPYLGDHTNDVTNGLLLRADIHTLFDRGLIKVDRNYRISASDHIRRDYSLPKTITLPRDPKLYPNQEALDLKLREI</sequence>
<feature type="domain" description="HNH nuclease" evidence="1">
    <location>
        <begin position="162"/>
        <end position="210"/>
    </location>
</feature>
<dbReference type="Pfam" id="PF13391">
    <property type="entry name" value="HNH_2"/>
    <property type="match status" value="1"/>
</dbReference>
<dbReference type="GO" id="GO:0004519">
    <property type="term" value="F:endonuclease activity"/>
    <property type="evidence" value="ECO:0007669"/>
    <property type="project" value="UniProtKB-KW"/>
</dbReference>
<evidence type="ECO:0000259" key="1">
    <source>
        <dbReference type="Pfam" id="PF13391"/>
    </source>
</evidence>
<organism evidence="2 3">
    <name type="scientific">Methylocapsa polymorpha</name>
    <dbReference type="NCBI Taxonomy" id="3080828"/>
    <lineage>
        <taxon>Bacteria</taxon>
        <taxon>Pseudomonadati</taxon>
        <taxon>Pseudomonadota</taxon>
        <taxon>Alphaproteobacteria</taxon>
        <taxon>Hyphomicrobiales</taxon>
        <taxon>Beijerinckiaceae</taxon>
        <taxon>Methylocapsa</taxon>
    </lineage>
</organism>
<evidence type="ECO:0000313" key="2">
    <source>
        <dbReference type="EMBL" id="WOJ89750.1"/>
    </source>
</evidence>